<comment type="caution">
    <text evidence="2">The sequence shown here is derived from an EMBL/GenBank/DDBJ whole genome shotgun (WGS) entry which is preliminary data.</text>
</comment>
<dbReference type="Gene3D" id="3.40.50.1010">
    <property type="entry name" value="5'-nuclease"/>
    <property type="match status" value="1"/>
</dbReference>
<dbReference type="EMBL" id="SFAP01000115">
    <property type="protein sequence ID" value="TRV24848.1"/>
    <property type="molecule type" value="Genomic_DNA"/>
</dbReference>
<evidence type="ECO:0000313" key="2">
    <source>
        <dbReference type="EMBL" id="TRV24848.1"/>
    </source>
</evidence>
<dbReference type="InterPro" id="IPR052919">
    <property type="entry name" value="TA_system_RNase"/>
</dbReference>
<feature type="domain" description="PIN" evidence="1">
    <location>
        <begin position="2"/>
        <end position="116"/>
    </location>
</feature>
<accession>A0A552LXC0</accession>
<dbReference type="PANTHER" id="PTHR36173:SF1">
    <property type="entry name" value="RIBONUCLEASE VAPC22"/>
    <property type="match status" value="1"/>
</dbReference>
<dbReference type="SUPFAM" id="SSF88723">
    <property type="entry name" value="PIN domain-like"/>
    <property type="match status" value="1"/>
</dbReference>
<protein>
    <submittedName>
        <fullName evidence="2">Type II toxin-antitoxin system VapC family toxin</fullName>
    </submittedName>
</protein>
<dbReference type="AlphaFoldDB" id="A0A552LXC0"/>
<name>A0A552LXC0_9CHRO</name>
<evidence type="ECO:0000313" key="3">
    <source>
        <dbReference type="Proteomes" id="UP000318616"/>
    </source>
</evidence>
<reference evidence="2 3" key="1">
    <citation type="submission" date="2019-01" db="EMBL/GenBank/DDBJ databases">
        <title>Coherence of Microcystis species and biogeography revealed through population genomics.</title>
        <authorList>
            <person name="Perez-Carrascal O.M."/>
            <person name="Terrat Y."/>
            <person name="Giani A."/>
            <person name="Fortin N."/>
            <person name="Tromas N."/>
            <person name="Shapiro B.J."/>
        </authorList>
    </citation>
    <scope>NUCLEOTIDE SEQUENCE [LARGE SCALE GENOMIC DNA]</scope>
    <source>
        <strain evidence="2">Mw_MB_S_20031200_S109D</strain>
    </source>
</reference>
<gene>
    <name evidence="2" type="ORF">EWV88_08885</name>
</gene>
<dbReference type="InterPro" id="IPR041705">
    <property type="entry name" value="PIN_Sll0205"/>
</dbReference>
<organism evidence="2 3">
    <name type="scientific">Microcystis wesenbergii Mw_MB_S_20031200_S109D</name>
    <dbReference type="NCBI Taxonomy" id="2486241"/>
    <lineage>
        <taxon>Bacteria</taxon>
        <taxon>Bacillati</taxon>
        <taxon>Cyanobacteriota</taxon>
        <taxon>Cyanophyceae</taxon>
        <taxon>Oscillatoriophycideae</taxon>
        <taxon>Chroococcales</taxon>
        <taxon>Microcystaceae</taxon>
        <taxon>Microcystis</taxon>
    </lineage>
</organism>
<dbReference type="CDD" id="cd09872">
    <property type="entry name" value="PIN_Sll0205-like"/>
    <property type="match status" value="1"/>
</dbReference>
<dbReference type="InterPro" id="IPR029060">
    <property type="entry name" value="PIN-like_dom_sf"/>
</dbReference>
<dbReference type="PANTHER" id="PTHR36173">
    <property type="entry name" value="RIBONUCLEASE VAPC16-RELATED"/>
    <property type="match status" value="1"/>
</dbReference>
<proteinExistence type="predicted"/>
<dbReference type="Pfam" id="PF01850">
    <property type="entry name" value="PIN"/>
    <property type="match status" value="1"/>
</dbReference>
<evidence type="ECO:0000259" key="1">
    <source>
        <dbReference type="Pfam" id="PF01850"/>
    </source>
</evidence>
<sequence>MIILDTHAWIWWMTESPTLSPQALAMIEKNSTIGIPSICCWEVAMLVAKGRLTLAMDVQIWLNISLDHPKTQLLPLNPEIAVLSTRLPGNFHNDPADRLIVATCLTYQAPLLSKDSLIQKWGYINVIW</sequence>
<dbReference type="Proteomes" id="UP000318616">
    <property type="component" value="Unassembled WGS sequence"/>
</dbReference>
<dbReference type="InterPro" id="IPR002716">
    <property type="entry name" value="PIN_dom"/>
</dbReference>